<comment type="caution">
    <text evidence="1">The sequence shown here is derived from an EMBL/GenBank/DDBJ whole genome shotgun (WGS) entry which is preliminary data.</text>
</comment>
<sequence length="577" mass="66864">MSSASPNPILLKASAIHYKGINNAKKFRKTLKSQFLNSSYLVREFQDRIPILHDIIIPDRKPIHGRAMLIKTRTLPTIKVNESESEMKSQIYRYEHQSSDKIFMPLSTSVISMEKLIKTSVKKIKLQALLPPEQKKSSVEEVRIEITSCDDAVYNNPTIISTMPNNYLFPKIQSSNSVHLLNSSSRRVLSPVSSHTSSIADRKEQNEDPFFYANLLKNLNFSSFNCILDGLVEPHNNTFPYYIRVMKIISKIQPKEKKIIYKIPKSYNECNCNTINYSEKRENHHNPQEKIVKVPSLEDIKKYIPGLKCIKLDPQAVHYENYIIVLNFEGVLGSHISEICIKPGTLKNIKKLGEFFRIVLVLQTTDEKMIAILTIFQELGINLSGVYLRKDVYKSIQLSKLLDYSQIYEDFSIEDPERQVVIIASHRYLEDINDNPSAVISSKTGLSHKLYIERSPLPCDKYKHPPVTILMPNYQIKNNSDILKKLLMQMEFIGKFEYHKYLLNFRSIFVSPNYIAVKSIVIHEILAEFFGVNRKRALKAMMQMKNSHSKHAVYCKLHDKHITRYFDTFYENIFVIN</sequence>
<evidence type="ECO:0000313" key="1">
    <source>
        <dbReference type="EMBL" id="OMJ95910.1"/>
    </source>
</evidence>
<proteinExistence type="predicted"/>
<organism evidence="1 2">
    <name type="scientific">Stentor coeruleus</name>
    <dbReference type="NCBI Taxonomy" id="5963"/>
    <lineage>
        <taxon>Eukaryota</taxon>
        <taxon>Sar</taxon>
        <taxon>Alveolata</taxon>
        <taxon>Ciliophora</taxon>
        <taxon>Postciliodesmatophora</taxon>
        <taxon>Heterotrichea</taxon>
        <taxon>Heterotrichida</taxon>
        <taxon>Stentoridae</taxon>
        <taxon>Stentor</taxon>
    </lineage>
</organism>
<dbReference type="Proteomes" id="UP000187209">
    <property type="component" value="Unassembled WGS sequence"/>
</dbReference>
<reference evidence="1 2" key="1">
    <citation type="submission" date="2016-11" db="EMBL/GenBank/DDBJ databases">
        <title>The macronuclear genome of Stentor coeruleus: a giant cell with tiny introns.</title>
        <authorList>
            <person name="Slabodnick M."/>
            <person name="Ruby J.G."/>
            <person name="Reiff S.B."/>
            <person name="Swart E.C."/>
            <person name="Gosai S."/>
            <person name="Prabakaran S."/>
            <person name="Witkowska E."/>
            <person name="Larue G.E."/>
            <person name="Fisher S."/>
            <person name="Freeman R.M."/>
            <person name="Gunawardena J."/>
            <person name="Chu W."/>
            <person name="Stover N.A."/>
            <person name="Gregory B.D."/>
            <person name="Nowacki M."/>
            <person name="Derisi J."/>
            <person name="Roy S.W."/>
            <person name="Marshall W.F."/>
            <person name="Sood P."/>
        </authorList>
    </citation>
    <scope>NUCLEOTIDE SEQUENCE [LARGE SCALE GENOMIC DNA]</scope>
    <source>
        <strain evidence="1">WM001</strain>
    </source>
</reference>
<keyword evidence="2" id="KW-1185">Reference proteome</keyword>
<accession>A0A1R2D3W9</accession>
<gene>
    <name evidence="1" type="ORF">SteCoe_637</name>
</gene>
<evidence type="ECO:0000313" key="2">
    <source>
        <dbReference type="Proteomes" id="UP000187209"/>
    </source>
</evidence>
<dbReference type="AlphaFoldDB" id="A0A1R2D3W9"/>
<dbReference type="EMBL" id="MPUH01000006">
    <property type="protein sequence ID" value="OMJ95910.1"/>
    <property type="molecule type" value="Genomic_DNA"/>
</dbReference>
<protein>
    <submittedName>
        <fullName evidence="1">Uncharacterized protein</fullName>
    </submittedName>
</protein>
<name>A0A1R2D3W9_9CILI</name>